<keyword evidence="1 2" id="KW-0238">DNA-binding</keyword>
<accession>A0A1I2TVW9</accession>
<dbReference type="PROSITE" id="PS50977">
    <property type="entry name" value="HTH_TETR_2"/>
    <property type="match status" value="1"/>
</dbReference>
<evidence type="ECO:0000256" key="1">
    <source>
        <dbReference type="ARBA" id="ARBA00023125"/>
    </source>
</evidence>
<keyword evidence="5" id="KW-1185">Reference proteome</keyword>
<proteinExistence type="predicted"/>
<dbReference type="SUPFAM" id="SSF46689">
    <property type="entry name" value="Homeodomain-like"/>
    <property type="match status" value="1"/>
</dbReference>
<sequence length="190" mass="21195">MTQRRRSADQQTRILNAFEDILLECGPRAATLDAVAKSVSLSRSGLLHHYCSRKALIDGLIERLNDLVDKDIEELHRASTSPLGYYIASSLDLNHPVERTIAAVSKLASGGLDIAKLALREAREKWFEALLSHTNDPTLVRLTMLVGDGLSYNIEMCANKEDDPFVSPHSVEEIIERLSELSERQVKTRA</sequence>
<dbReference type="Proteomes" id="UP000199065">
    <property type="component" value="Unassembled WGS sequence"/>
</dbReference>
<protein>
    <submittedName>
        <fullName evidence="4">Transcriptional regulator, TetR family</fullName>
    </submittedName>
</protein>
<dbReference type="AlphaFoldDB" id="A0A1I2TVW9"/>
<feature type="domain" description="HTH tetR-type" evidence="3">
    <location>
        <begin position="8"/>
        <end position="68"/>
    </location>
</feature>
<gene>
    <name evidence="4" type="ORF">SAMN05660282_01639</name>
</gene>
<dbReference type="GO" id="GO:0003677">
    <property type="term" value="F:DNA binding"/>
    <property type="evidence" value="ECO:0007669"/>
    <property type="project" value="UniProtKB-UniRule"/>
</dbReference>
<evidence type="ECO:0000256" key="2">
    <source>
        <dbReference type="PROSITE-ProRule" id="PRU00335"/>
    </source>
</evidence>
<dbReference type="OrthoDB" id="9806334at2"/>
<evidence type="ECO:0000313" key="5">
    <source>
        <dbReference type="Proteomes" id="UP000199065"/>
    </source>
</evidence>
<evidence type="ECO:0000259" key="3">
    <source>
        <dbReference type="PROSITE" id="PS50977"/>
    </source>
</evidence>
<dbReference type="Gene3D" id="1.10.357.10">
    <property type="entry name" value="Tetracycline Repressor, domain 2"/>
    <property type="match status" value="1"/>
</dbReference>
<reference evidence="4 5" key="1">
    <citation type="submission" date="2016-10" db="EMBL/GenBank/DDBJ databases">
        <authorList>
            <person name="de Groot N.N."/>
        </authorList>
    </citation>
    <scope>NUCLEOTIDE SEQUENCE [LARGE SCALE GENOMIC DNA]</scope>
    <source>
        <strain>J11</strain>
        <strain evidence="5">PG 39</strain>
    </source>
</reference>
<feature type="DNA-binding region" description="H-T-H motif" evidence="2">
    <location>
        <begin position="31"/>
        <end position="50"/>
    </location>
</feature>
<dbReference type="STRING" id="185761.SAMN05660282_01639"/>
<evidence type="ECO:0000313" key="4">
    <source>
        <dbReference type="EMBL" id="SFG69020.1"/>
    </source>
</evidence>
<dbReference type="InterPro" id="IPR009057">
    <property type="entry name" value="Homeodomain-like_sf"/>
</dbReference>
<dbReference type="EMBL" id="FOPJ01000010">
    <property type="protein sequence ID" value="SFG69020.1"/>
    <property type="molecule type" value="Genomic_DNA"/>
</dbReference>
<organism evidence="4 5">
    <name type="scientific">Corynebacterium spheniscorum</name>
    <dbReference type="NCBI Taxonomy" id="185761"/>
    <lineage>
        <taxon>Bacteria</taxon>
        <taxon>Bacillati</taxon>
        <taxon>Actinomycetota</taxon>
        <taxon>Actinomycetes</taxon>
        <taxon>Mycobacteriales</taxon>
        <taxon>Corynebacteriaceae</taxon>
        <taxon>Corynebacterium</taxon>
    </lineage>
</organism>
<dbReference type="RefSeq" id="WP_092286270.1">
    <property type="nucleotide sequence ID" value="NZ_FOPJ01000010.1"/>
</dbReference>
<dbReference type="InterPro" id="IPR001647">
    <property type="entry name" value="HTH_TetR"/>
</dbReference>
<name>A0A1I2TVW9_9CORY</name>